<name>A0A9X2FPU6_9LACO</name>
<organism evidence="2 3">
    <name type="scientific">Ligilactobacillus ubinensis</name>
    <dbReference type="NCBI Taxonomy" id="2876789"/>
    <lineage>
        <taxon>Bacteria</taxon>
        <taxon>Bacillati</taxon>
        <taxon>Bacillota</taxon>
        <taxon>Bacilli</taxon>
        <taxon>Lactobacillales</taxon>
        <taxon>Lactobacillaceae</taxon>
        <taxon>Ligilactobacillus</taxon>
    </lineage>
</organism>
<feature type="transmembrane region" description="Helical" evidence="1">
    <location>
        <begin position="682"/>
        <end position="700"/>
    </location>
</feature>
<feature type="transmembrane region" description="Helical" evidence="1">
    <location>
        <begin position="252"/>
        <end position="276"/>
    </location>
</feature>
<keyword evidence="1" id="KW-1133">Transmembrane helix</keyword>
<proteinExistence type="predicted"/>
<protein>
    <submittedName>
        <fullName evidence="2">Uncharacterized protein</fullName>
    </submittedName>
</protein>
<accession>A0A9X2FPU6</accession>
<gene>
    <name evidence="2" type="ORF">LB941_09465</name>
</gene>
<feature type="transmembrane region" description="Helical" evidence="1">
    <location>
        <begin position="288"/>
        <end position="311"/>
    </location>
</feature>
<feature type="transmembrane region" description="Helical" evidence="1">
    <location>
        <begin position="644"/>
        <end position="670"/>
    </location>
</feature>
<feature type="transmembrane region" description="Helical" evidence="1">
    <location>
        <begin position="220"/>
        <end position="240"/>
    </location>
</feature>
<dbReference type="Proteomes" id="UP001139006">
    <property type="component" value="Unassembled WGS sequence"/>
</dbReference>
<dbReference type="AlphaFoldDB" id="A0A9X2FPU6"/>
<feature type="transmembrane region" description="Helical" evidence="1">
    <location>
        <begin position="604"/>
        <end position="623"/>
    </location>
</feature>
<dbReference type="EMBL" id="JAIULA010000020">
    <property type="protein sequence ID" value="MCP0887558.1"/>
    <property type="molecule type" value="Genomic_DNA"/>
</dbReference>
<keyword evidence="1" id="KW-0812">Transmembrane</keyword>
<keyword evidence="1" id="KW-0472">Membrane</keyword>
<evidence type="ECO:0000256" key="1">
    <source>
        <dbReference type="SAM" id="Phobius"/>
    </source>
</evidence>
<sequence>MKKILSLSMIVFLVLSGTIIINTAINSYFNKLLYQQKKEVSLQLKDNADYSKLTRQLQKAATGNTSISQYFFTGEKGLVIYSANSKLPVRKGKDSIKVANNYSNNGAKLLLPNTQYQVTLYPFYKIKNLGFNSVFYVQGDINKVTKIMRHFGKVKVKSNISETSSEINNTINVATLALLSGIVSIISLMFVIIKERQKVILRKLFGYRLSGNVSEAVKSLLPSTLIAVASSAVFLASYSFYKDCLIYYKTFILQLALLYISYLFLMLLLYSAAIMLQAKFKTASFNWSGASLTAIIISVAAFIACVLFVSIEVPRIHREFLQYQEQAKNLNAWSSTKNIYQTNVTNQLDRTDNRTEVTYDLSAKKLWYQLRKRDQTFVVFSNNLLGVYNSNNKLVPWYTINPDNNSKIDYIIRPSGRAITADLNYLKLSKIKLVNGGKVTKIKPTLFKKILIVPEKYRKYESQIRSNYLSEFLFQLNSDFKEWKQKECMPKFTRKNLKIEIMYAKNEQAYFTYNPNSGDNLATNMVKDPIITVFDKYQNSLSYGNLFALNGGFFFFDKHVGQAYELIQSSLYKSGMGRSINYVTAVYTQKAKLIQQTKNAANTALTQIIVVSIISFIALSVLINQYYLFREKEIIIKRFMGYSLYKIMIVPVIFISGIFIVSNIISIYLMHTIDWLSLTESVLAFVGAIAMSFSIILYDISKRNRTIGRD</sequence>
<reference evidence="2 3" key="1">
    <citation type="journal article" date="2023" name="Int. J. Syst. Evol. Microbiol.">
        <title>Ligilactobacillus ubinensis sp. nov., a novel species isolated from the wild ferment of a durian fruit (Durio zibethinus).</title>
        <authorList>
            <person name="Heng Y.C."/>
            <person name="Menon N."/>
            <person name="Chen B."/>
            <person name="Loo B.Z.L."/>
            <person name="Wong G.W.J."/>
            <person name="Lim A.C.H."/>
            <person name="Silvaraju S."/>
            <person name="Kittelmann S."/>
        </authorList>
    </citation>
    <scope>NUCLEOTIDE SEQUENCE [LARGE SCALE GENOMIC DNA]</scope>
    <source>
        <strain evidence="2 3">WILCCON 0076</strain>
    </source>
</reference>
<evidence type="ECO:0000313" key="3">
    <source>
        <dbReference type="Proteomes" id="UP001139006"/>
    </source>
</evidence>
<feature type="transmembrane region" description="Helical" evidence="1">
    <location>
        <begin position="173"/>
        <end position="193"/>
    </location>
</feature>
<dbReference type="RefSeq" id="WP_253361541.1">
    <property type="nucleotide sequence ID" value="NZ_JAIULA010000020.1"/>
</dbReference>
<keyword evidence="3" id="KW-1185">Reference proteome</keyword>
<comment type="caution">
    <text evidence="2">The sequence shown here is derived from an EMBL/GenBank/DDBJ whole genome shotgun (WGS) entry which is preliminary data.</text>
</comment>
<evidence type="ECO:0000313" key="2">
    <source>
        <dbReference type="EMBL" id="MCP0887558.1"/>
    </source>
</evidence>